<evidence type="ECO:0000313" key="1">
    <source>
        <dbReference type="EMBL" id="GBP09393.1"/>
    </source>
</evidence>
<dbReference type="Proteomes" id="UP000299102">
    <property type="component" value="Unassembled WGS sequence"/>
</dbReference>
<dbReference type="EMBL" id="BGZK01000035">
    <property type="protein sequence ID" value="GBP09393.1"/>
    <property type="molecule type" value="Genomic_DNA"/>
</dbReference>
<sequence length="367" mass="41726">MGDNVAVVIIAQHLDEINNMFYITFEGIHRWINTVSQQLAKHKTKAVLMPLSRKVIETIKLKVGEQKNLITTVHSIQESWRKAAPVYRLSAIRVTSAFRTISEEAVCVISGTLPLRVLLCQRKKLTILNPEVLSTEEWWHSISRWQNSGIMQRKMLSGHSAFEHIFTALEHNDSPEYPSCLGVAEDAKHVTRYRSWDFTASEYGINNGSPGALDPPHKRNRENRIEKFSNLSEVSGNGHHAQQVSLDVSAEIKRTQALKRLGKFIDEHQYFLQTKLNVYKEIKAKSTGTPAPSSGKIVTRTMTDMNIRAEADNDSVVKEKIVDRTVKRKQRISPQSDNKQIRSTVDYIRTATRDLLIILSKEKTDKG</sequence>
<protein>
    <submittedName>
        <fullName evidence="1">Uncharacterized protein</fullName>
    </submittedName>
</protein>
<name>A0A4C1T4D9_EUMVA</name>
<proteinExistence type="predicted"/>
<comment type="caution">
    <text evidence="1">The sequence shown here is derived from an EMBL/GenBank/DDBJ whole genome shotgun (WGS) entry which is preliminary data.</text>
</comment>
<gene>
    <name evidence="1" type="ORF">EVAR_5817_1</name>
</gene>
<reference evidence="1 2" key="1">
    <citation type="journal article" date="2019" name="Commun. Biol.">
        <title>The bagworm genome reveals a unique fibroin gene that provides high tensile strength.</title>
        <authorList>
            <person name="Kono N."/>
            <person name="Nakamura H."/>
            <person name="Ohtoshi R."/>
            <person name="Tomita M."/>
            <person name="Numata K."/>
            <person name="Arakawa K."/>
        </authorList>
    </citation>
    <scope>NUCLEOTIDE SEQUENCE [LARGE SCALE GENOMIC DNA]</scope>
</reference>
<organism evidence="1 2">
    <name type="scientific">Eumeta variegata</name>
    <name type="common">Bagworm moth</name>
    <name type="synonym">Eumeta japonica</name>
    <dbReference type="NCBI Taxonomy" id="151549"/>
    <lineage>
        <taxon>Eukaryota</taxon>
        <taxon>Metazoa</taxon>
        <taxon>Ecdysozoa</taxon>
        <taxon>Arthropoda</taxon>
        <taxon>Hexapoda</taxon>
        <taxon>Insecta</taxon>
        <taxon>Pterygota</taxon>
        <taxon>Neoptera</taxon>
        <taxon>Endopterygota</taxon>
        <taxon>Lepidoptera</taxon>
        <taxon>Glossata</taxon>
        <taxon>Ditrysia</taxon>
        <taxon>Tineoidea</taxon>
        <taxon>Psychidae</taxon>
        <taxon>Oiketicinae</taxon>
        <taxon>Eumeta</taxon>
    </lineage>
</organism>
<accession>A0A4C1T4D9</accession>
<keyword evidence="2" id="KW-1185">Reference proteome</keyword>
<dbReference type="OrthoDB" id="415822at2759"/>
<evidence type="ECO:0000313" key="2">
    <source>
        <dbReference type="Proteomes" id="UP000299102"/>
    </source>
</evidence>
<dbReference type="AlphaFoldDB" id="A0A4C1T4D9"/>